<evidence type="ECO:0000256" key="3">
    <source>
        <dbReference type="ARBA" id="ARBA00022670"/>
    </source>
</evidence>
<dbReference type="CDD" id="cd07062">
    <property type="entry name" value="Peptidase_S66_mccF_like"/>
    <property type="match status" value="1"/>
</dbReference>
<dbReference type="SUPFAM" id="SSF141986">
    <property type="entry name" value="LD-carboxypeptidase A C-terminal domain-like"/>
    <property type="match status" value="1"/>
</dbReference>
<evidence type="ECO:0000256" key="2">
    <source>
        <dbReference type="ARBA" id="ARBA00022645"/>
    </source>
</evidence>
<dbReference type="Gene3D" id="3.50.30.60">
    <property type="entry name" value="LD-carboxypeptidase A C-terminal domain-like"/>
    <property type="match status" value="1"/>
</dbReference>
<reference evidence="8" key="1">
    <citation type="journal article" date="2021" name="PeerJ">
        <title>Extensive microbial diversity within the chicken gut microbiome revealed by metagenomics and culture.</title>
        <authorList>
            <person name="Gilroy R."/>
            <person name="Ravi A."/>
            <person name="Getino M."/>
            <person name="Pursley I."/>
            <person name="Horton D.L."/>
            <person name="Alikhan N.F."/>
            <person name="Baker D."/>
            <person name="Gharbi K."/>
            <person name="Hall N."/>
            <person name="Watson M."/>
            <person name="Adriaenssens E.M."/>
            <person name="Foster-Nyarko E."/>
            <person name="Jarju S."/>
            <person name="Secka A."/>
            <person name="Antonio M."/>
            <person name="Oren A."/>
            <person name="Chaudhuri R.R."/>
            <person name="La Ragione R."/>
            <person name="Hildebrand F."/>
            <person name="Pallen M.J."/>
        </authorList>
    </citation>
    <scope>NUCLEOTIDE SEQUENCE</scope>
    <source>
        <strain evidence="8">CHK171-7178</strain>
    </source>
</reference>
<evidence type="ECO:0000313" key="9">
    <source>
        <dbReference type="Proteomes" id="UP000698173"/>
    </source>
</evidence>
<accession>A0A921KC77</accession>
<evidence type="ECO:0000256" key="4">
    <source>
        <dbReference type="ARBA" id="ARBA00022801"/>
    </source>
</evidence>
<comment type="caution">
    <text evidence="8">The sequence shown here is derived from an EMBL/GenBank/DDBJ whole genome shotgun (WGS) entry which is preliminary data.</text>
</comment>
<evidence type="ECO:0000256" key="5">
    <source>
        <dbReference type="ARBA" id="ARBA00022825"/>
    </source>
</evidence>
<keyword evidence="2" id="KW-0121">Carboxypeptidase</keyword>
<dbReference type="GO" id="GO:0006508">
    <property type="term" value="P:proteolysis"/>
    <property type="evidence" value="ECO:0007669"/>
    <property type="project" value="UniProtKB-KW"/>
</dbReference>
<dbReference type="PANTHER" id="PTHR30237:SF2">
    <property type="entry name" value="MUREIN TETRAPEPTIDE CARBOXYPEPTIDASE"/>
    <property type="match status" value="1"/>
</dbReference>
<dbReference type="InterPro" id="IPR027461">
    <property type="entry name" value="Carboxypeptidase_A_C_sf"/>
</dbReference>
<keyword evidence="5" id="KW-0720">Serine protease</keyword>
<dbReference type="GO" id="GO:0008236">
    <property type="term" value="F:serine-type peptidase activity"/>
    <property type="evidence" value="ECO:0007669"/>
    <property type="project" value="UniProtKB-KW"/>
</dbReference>
<dbReference type="InterPro" id="IPR040921">
    <property type="entry name" value="Peptidase_S66C"/>
</dbReference>
<evidence type="ECO:0000256" key="1">
    <source>
        <dbReference type="ARBA" id="ARBA00010233"/>
    </source>
</evidence>
<dbReference type="Gene3D" id="3.40.50.10740">
    <property type="entry name" value="Class I glutamine amidotransferase-like"/>
    <property type="match status" value="1"/>
</dbReference>
<proteinExistence type="inferred from homology"/>
<comment type="similarity">
    <text evidence="1">Belongs to the peptidase S66 family.</text>
</comment>
<evidence type="ECO:0000313" key="8">
    <source>
        <dbReference type="EMBL" id="HJF31420.1"/>
    </source>
</evidence>
<sequence>MIRYPDPLKNGQTIGVTATSSGVESELHHLLRESAHQFEKRGYAVNFGETVWTNEKLTSTPKDMRLAEFREMMADEQVCAIIPPWGGHFLLELLPLIDFKELKPKWIMGYSDTSTLLLPITLLTGIATVHGTNFVDLRSDAWDSVTSKFIELLTASTGDTIVQHSSEKYQSEWQHDAPADPYVFKLDTETEWKTIGNQPVQFKGRLLSGCIDTIRHLVGTPFGDVKKFQEKFIAGEKVVWALENSEMDAPDFYRSILQLHNAGWFDDAAGIIFGRTAAGLAKGGFSDVDAMERLAELTGIPVVYNADIGHVPPQMTFVNGAIAEIEVAGGKASVTTRFI</sequence>
<keyword evidence="4" id="KW-0378">Hydrolase</keyword>
<name>A0A921KC77_SPOPS</name>
<dbReference type="EMBL" id="DYWT01000108">
    <property type="protein sequence ID" value="HJF31420.1"/>
    <property type="molecule type" value="Genomic_DNA"/>
</dbReference>
<dbReference type="InterPro" id="IPR003507">
    <property type="entry name" value="S66_fam"/>
</dbReference>
<dbReference type="AlphaFoldDB" id="A0A921KC77"/>
<dbReference type="InterPro" id="IPR040449">
    <property type="entry name" value="Peptidase_S66_N"/>
</dbReference>
<feature type="domain" description="LD-carboxypeptidase N-terminal" evidence="6">
    <location>
        <begin position="14"/>
        <end position="131"/>
    </location>
</feature>
<evidence type="ECO:0000259" key="6">
    <source>
        <dbReference type="Pfam" id="PF02016"/>
    </source>
</evidence>
<dbReference type="Proteomes" id="UP000698173">
    <property type="component" value="Unassembled WGS sequence"/>
</dbReference>
<dbReference type="InterPro" id="IPR027478">
    <property type="entry name" value="LdcA_N"/>
</dbReference>
<feature type="domain" description="LD-carboxypeptidase C-terminal" evidence="7">
    <location>
        <begin position="203"/>
        <end position="325"/>
    </location>
</feature>
<reference evidence="8" key="2">
    <citation type="submission" date="2021-09" db="EMBL/GenBank/DDBJ databases">
        <authorList>
            <person name="Gilroy R."/>
        </authorList>
    </citation>
    <scope>NUCLEOTIDE SEQUENCE</scope>
    <source>
        <strain evidence="8">CHK171-7178</strain>
    </source>
</reference>
<gene>
    <name evidence="8" type="ORF">K8V56_06520</name>
</gene>
<dbReference type="PANTHER" id="PTHR30237">
    <property type="entry name" value="MURAMOYLTETRAPEPTIDE CARBOXYPEPTIDASE"/>
    <property type="match status" value="1"/>
</dbReference>
<evidence type="ECO:0000259" key="7">
    <source>
        <dbReference type="Pfam" id="PF17676"/>
    </source>
</evidence>
<keyword evidence="3" id="KW-0645">Protease</keyword>
<dbReference type="Pfam" id="PF17676">
    <property type="entry name" value="Peptidase_S66C"/>
    <property type="match status" value="1"/>
</dbReference>
<dbReference type="PIRSF" id="PIRSF028757">
    <property type="entry name" value="LD-carboxypeptidase"/>
    <property type="match status" value="1"/>
</dbReference>
<dbReference type="SUPFAM" id="SSF52317">
    <property type="entry name" value="Class I glutamine amidotransferase-like"/>
    <property type="match status" value="1"/>
</dbReference>
<organism evidence="8 9">
    <name type="scientific">Sporosarcina psychrophila</name>
    <name type="common">Bacillus psychrophilus</name>
    <dbReference type="NCBI Taxonomy" id="1476"/>
    <lineage>
        <taxon>Bacteria</taxon>
        <taxon>Bacillati</taxon>
        <taxon>Bacillota</taxon>
        <taxon>Bacilli</taxon>
        <taxon>Bacillales</taxon>
        <taxon>Caryophanaceae</taxon>
        <taxon>Sporosarcina</taxon>
    </lineage>
</organism>
<dbReference type="GO" id="GO:0004180">
    <property type="term" value="F:carboxypeptidase activity"/>
    <property type="evidence" value="ECO:0007669"/>
    <property type="project" value="UniProtKB-KW"/>
</dbReference>
<dbReference type="Pfam" id="PF02016">
    <property type="entry name" value="Peptidase_S66"/>
    <property type="match status" value="1"/>
</dbReference>
<protein>
    <submittedName>
        <fullName evidence="8">LD-carboxypeptidase</fullName>
    </submittedName>
</protein>
<dbReference type="InterPro" id="IPR029062">
    <property type="entry name" value="Class_I_gatase-like"/>
</dbReference>